<dbReference type="SUPFAM" id="SSF56317">
    <property type="entry name" value="Carbon-nitrogen hydrolase"/>
    <property type="match status" value="1"/>
</dbReference>
<keyword evidence="7" id="KW-0472">Membrane</keyword>
<evidence type="ECO:0000256" key="2">
    <source>
        <dbReference type="ARBA" id="ARBA00010065"/>
    </source>
</evidence>
<evidence type="ECO:0000256" key="6">
    <source>
        <dbReference type="ARBA" id="ARBA00022989"/>
    </source>
</evidence>
<dbReference type="PROSITE" id="PS50263">
    <property type="entry name" value="CN_HYDROLASE"/>
    <property type="match status" value="1"/>
</dbReference>
<dbReference type="Proteomes" id="UP001342631">
    <property type="component" value="Unassembled WGS sequence"/>
</dbReference>
<dbReference type="EMBL" id="BTTX01000002">
    <property type="protein sequence ID" value="GMU06156.1"/>
    <property type="molecule type" value="Genomic_DNA"/>
</dbReference>
<evidence type="ECO:0000313" key="11">
    <source>
        <dbReference type="Proteomes" id="UP001342631"/>
    </source>
</evidence>
<evidence type="ECO:0000313" key="10">
    <source>
        <dbReference type="EMBL" id="GMU06156.1"/>
    </source>
</evidence>
<dbReference type="InterPro" id="IPR004563">
    <property type="entry name" value="Apolipo_AcylTrfase"/>
</dbReference>
<keyword evidence="4" id="KW-0808">Transferase</keyword>
<dbReference type="PANTHER" id="PTHR38686">
    <property type="entry name" value="APOLIPOPROTEIN N-ACYLTRANSFERASE"/>
    <property type="match status" value="1"/>
</dbReference>
<keyword evidence="11" id="KW-1185">Reference proteome</keyword>
<dbReference type="PANTHER" id="PTHR38686:SF1">
    <property type="entry name" value="APOLIPOPROTEIN N-ACYLTRANSFERASE"/>
    <property type="match status" value="1"/>
</dbReference>
<keyword evidence="5" id="KW-0812">Transmembrane</keyword>
<evidence type="ECO:0000256" key="5">
    <source>
        <dbReference type="ARBA" id="ARBA00022692"/>
    </source>
</evidence>
<comment type="similarity">
    <text evidence="2">Belongs to the CN hydrolase family. Apolipoprotein N-acyltransferase subfamily.</text>
</comment>
<dbReference type="InterPro" id="IPR036526">
    <property type="entry name" value="C-N_Hydrolase_sf"/>
</dbReference>
<evidence type="ECO:0000256" key="8">
    <source>
        <dbReference type="ARBA" id="ARBA00023315"/>
    </source>
</evidence>
<sequence length="170" mass="18278">MSGHPDEGARRLPAFVPWLALGGAICFDGDFPGVFASAAERGLELLLLPSSDWKGISPLHTRQAVFRAVERGFSMVRQVNQGLSVAVDGYGRVYGELDPFTAEERVLRAELPVGRVPTLYARIGDSVGLLSGLVALGWVLQASVRGLVARRRSAVRLAREDDPGPLSVID</sequence>
<dbReference type="InterPro" id="IPR003010">
    <property type="entry name" value="C-N_Hydrolase"/>
</dbReference>
<proteinExistence type="inferred from homology"/>
<keyword evidence="3" id="KW-1003">Cell membrane</keyword>
<organism evidence="10 11">
    <name type="scientific">Corallococcus caeni</name>
    <dbReference type="NCBI Taxonomy" id="3082388"/>
    <lineage>
        <taxon>Bacteria</taxon>
        <taxon>Pseudomonadati</taxon>
        <taxon>Myxococcota</taxon>
        <taxon>Myxococcia</taxon>
        <taxon>Myxococcales</taxon>
        <taxon>Cystobacterineae</taxon>
        <taxon>Myxococcaceae</taxon>
        <taxon>Corallococcus</taxon>
    </lineage>
</organism>
<gene>
    <name evidence="10" type="ORF">ASNO1_24090</name>
</gene>
<protein>
    <recommendedName>
        <fullName evidence="9">CN hydrolase domain-containing protein</fullName>
    </recommendedName>
</protein>
<comment type="caution">
    <text evidence="10">The sequence shown here is derived from an EMBL/GenBank/DDBJ whole genome shotgun (WGS) entry which is preliminary data.</text>
</comment>
<dbReference type="RefSeq" id="WP_338276945.1">
    <property type="nucleotide sequence ID" value="NZ_BTTX01000002.1"/>
</dbReference>
<reference evidence="10 11" key="1">
    <citation type="journal article" date="2024" name="Arch. Microbiol.">
        <title>Corallococcus caeni sp. nov., a novel myxobacterium isolated from activated sludge.</title>
        <authorList>
            <person name="Tomita S."/>
            <person name="Nakai R."/>
            <person name="Kuroda K."/>
            <person name="Kurashita H."/>
            <person name="Hatamoto M."/>
            <person name="Yamaguchi T."/>
            <person name="Narihiro T."/>
        </authorList>
    </citation>
    <scope>NUCLEOTIDE SEQUENCE [LARGE SCALE GENOMIC DNA]</scope>
    <source>
        <strain evidence="10 11">NO1</strain>
    </source>
</reference>
<accession>A0ABQ6QQM7</accession>
<evidence type="ECO:0000259" key="9">
    <source>
        <dbReference type="PROSITE" id="PS50263"/>
    </source>
</evidence>
<name>A0ABQ6QQM7_9BACT</name>
<feature type="domain" description="CN hydrolase" evidence="9">
    <location>
        <begin position="1"/>
        <end position="113"/>
    </location>
</feature>
<evidence type="ECO:0000256" key="1">
    <source>
        <dbReference type="ARBA" id="ARBA00004651"/>
    </source>
</evidence>
<dbReference type="Gene3D" id="3.60.110.10">
    <property type="entry name" value="Carbon-nitrogen hydrolase"/>
    <property type="match status" value="1"/>
</dbReference>
<keyword evidence="6" id="KW-1133">Transmembrane helix</keyword>
<comment type="subcellular location">
    <subcellularLocation>
        <location evidence="1">Cell membrane</location>
        <topology evidence="1">Multi-pass membrane protein</topology>
    </subcellularLocation>
</comment>
<evidence type="ECO:0000256" key="7">
    <source>
        <dbReference type="ARBA" id="ARBA00023136"/>
    </source>
</evidence>
<evidence type="ECO:0000256" key="3">
    <source>
        <dbReference type="ARBA" id="ARBA00022475"/>
    </source>
</evidence>
<evidence type="ECO:0000256" key="4">
    <source>
        <dbReference type="ARBA" id="ARBA00022679"/>
    </source>
</evidence>
<keyword evidence="8" id="KW-0012">Acyltransferase</keyword>